<dbReference type="EMBL" id="OY731399">
    <property type="protein sequence ID" value="CAJ1931232.1"/>
    <property type="molecule type" value="Genomic_DNA"/>
</dbReference>
<evidence type="ECO:0000313" key="3">
    <source>
        <dbReference type="Proteomes" id="UP001189624"/>
    </source>
</evidence>
<feature type="domain" description="Rhamnogalacturonan lyase" evidence="1">
    <location>
        <begin position="4"/>
        <end position="77"/>
    </location>
</feature>
<evidence type="ECO:0000313" key="2">
    <source>
        <dbReference type="EMBL" id="CAJ1931232.1"/>
    </source>
</evidence>
<protein>
    <recommendedName>
        <fullName evidence="1">Rhamnogalacturonan lyase domain-containing protein</fullName>
    </recommendedName>
</protein>
<reference evidence="2" key="1">
    <citation type="submission" date="2023-10" db="EMBL/GenBank/DDBJ databases">
        <authorList>
            <person name="Domelevo Entfellner J.-B."/>
        </authorList>
    </citation>
    <scope>NUCLEOTIDE SEQUENCE</scope>
</reference>
<dbReference type="PANTHER" id="PTHR32018">
    <property type="entry name" value="RHAMNOGALACTURONATE LYASE FAMILY PROTEIN"/>
    <property type="match status" value="1"/>
</dbReference>
<sequence length="108" mass="12108">MGDQVRFNNPNAKRPHFSTGLVGDDNAIARHGIHGLYSLYTVVVDSNHLRKGINIIYLTQSFAKSSLEGVMYDYIRLEMLSNESFDFETGQKDLLQASHGGNEKEFIG</sequence>
<dbReference type="InterPro" id="IPR029411">
    <property type="entry name" value="RG-lyase_III"/>
</dbReference>
<dbReference type="Pfam" id="PF14683">
    <property type="entry name" value="CBM-like"/>
    <property type="match status" value="1"/>
</dbReference>
<keyword evidence="3" id="KW-1185">Reference proteome</keyword>
<dbReference type="PANTHER" id="PTHR32018:SF6">
    <property type="entry name" value="RHAMNOGALACTURONAN ENDOLYASE"/>
    <property type="match status" value="1"/>
</dbReference>
<gene>
    <name evidence="2" type="ORF">AYBTSS11_LOCUS5140</name>
</gene>
<organism evidence="2 3">
    <name type="scientific">Sphenostylis stenocarpa</name>
    <dbReference type="NCBI Taxonomy" id="92480"/>
    <lineage>
        <taxon>Eukaryota</taxon>
        <taxon>Viridiplantae</taxon>
        <taxon>Streptophyta</taxon>
        <taxon>Embryophyta</taxon>
        <taxon>Tracheophyta</taxon>
        <taxon>Spermatophyta</taxon>
        <taxon>Magnoliopsida</taxon>
        <taxon>eudicotyledons</taxon>
        <taxon>Gunneridae</taxon>
        <taxon>Pentapetalae</taxon>
        <taxon>rosids</taxon>
        <taxon>fabids</taxon>
        <taxon>Fabales</taxon>
        <taxon>Fabaceae</taxon>
        <taxon>Papilionoideae</taxon>
        <taxon>50 kb inversion clade</taxon>
        <taxon>NPAAA clade</taxon>
        <taxon>indigoferoid/millettioid clade</taxon>
        <taxon>Phaseoleae</taxon>
        <taxon>Sphenostylis</taxon>
    </lineage>
</organism>
<name>A0AA86RUT9_9FABA</name>
<evidence type="ECO:0000259" key="1">
    <source>
        <dbReference type="Pfam" id="PF14683"/>
    </source>
</evidence>
<dbReference type="InterPro" id="IPR051850">
    <property type="entry name" value="Polysacch_Lyase_4"/>
</dbReference>
<proteinExistence type="predicted"/>
<dbReference type="InterPro" id="IPR008979">
    <property type="entry name" value="Galactose-bd-like_sf"/>
</dbReference>
<dbReference type="AlphaFoldDB" id="A0AA86RUT9"/>
<dbReference type="SUPFAM" id="SSF49785">
    <property type="entry name" value="Galactose-binding domain-like"/>
    <property type="match status" value="1"/>
</dbReference>
<accession>A0AA86RUT9</accession>
<dbReference type="Proteomes" id="UP001189624">
    <property type="component" value="Chromosome 2"/>
</dbReference>
<dbReference type="Gramene" id="rna-AYBTSS11_LOCUS5140">
    <property type="protein sequence ID" value="CAJ1931232.1"/>
    <property type="gene ID" value="gene-AYBTSS11_LOCUS5140"/>
</dbReference>